<gene>
    <name evidence="1" type="ORF">PRECH8_25790</name>
</gene>
<comment type="caution">
    <text evidence="1">The sequence shown here is derived from an EMBL/GenBank/DDBJ whole genome shotgun (WGS) entry which is preliminary data.</text>
</comment>
<reference evidence="1" key="1">
    <citation type="submission" date="2020-08" db="EMBL/GenBank/DDBJ databases">
        <authorList>
            <person name="Uke A."/>
            <person name="Chhe C."/>
            <person name="Baramee S."/>
            <person name="Kosugi A."/>
        </authorList>
    </citation>
    <scope>NUCLEOTIDE SEQUENCE</scope>
    <source>
        <strain evidence="1">DA-C8</strain>
    </source>
</reference>
<dbReference type="EMBL" id="BMAQ01000039">
    <property type="protein sequence ID" value="GFR39283.1"/>
    <property type="molecule type" value="Genomic_DNA"/>
</dbReference>
<evidence type="ECO:0000313" key="1">
    <source>
        <dbReference type="EMBL" id="GFR39283.1"/>
    </source>
</evidence>
<reference evidence="1" key="2">
    <citation type="journal article" date="2021" name="Data Brief">
        <title>Draft genome sequence data of the facultative, thermophilic, xylanolytic bacterium Paenibacillus sp. strain DA-C8.</title>
        <authorList>
            <person name="Chhe C."/>
            <person name="Uke A."/>
            <person name="Baramee S."/>
            <person name="Ungkulpasvich U."/>
            <person name="Tachaapaikoon C."/>
            <person name="Pason P."/>
            <person name="Waeonukul R."/>
            <person name="Ratanakhanokchai K."/>
            <person name="Kosugi A."/>
        </authorList>
    </citation>
    <scope>NUCLEOTIDE SEQUENCE</scope>
    <source>
        <strain evidence="1">DA-C8</strain>
    </source>
</reference>
<dbReference type="Proteomes" id="UP000654993">
    <property type="component" value="Unassembled WGS sequence"/>
</dbReference>
<keyword evidence="2" id="KW-1185">Reference proteome</keyword>
<sequence>MRTKERWQAYALSFAFCFRLLIHNGTPLVDAFMIKHKPRSISVPAVGEVQIRGIRDGGGGGISYAVWYELNGTVLQRRAVR</sequence>
<protein>
    <submittedName>
        <fullName evidence="1">Uncharacterized protein</fullName>
    </submittedName>
</protein>
<dbReference type="AlphaFoldDB" id="A0A916QGZ1"/>
<name>A0A916QGZ1_9BACL</name>
<evidence type="ECO:0000313" key="2">
    <source>
        <dbReference type="Proteomes" id="UP000654993"/>
    </source>
</evidence>
<accession>A0A916QGZ1</accession>
<organism evidence="1 2">
    <name type="scientific">Insulibacter thermoxylanivorax</name>
    <dbReference type="NCBI Taxonomy" id="2749268"/>
    <lineage>
        <taxon>Bacteria</taxon>
        <taxon>Bacillati</taxon>
        <taxon>Bacillota</taxon>
        <taxon>Bacilli</taxon>
        <taxon>Bacillales</taxon>
        <taxon>Paenibacillaceae</taxon>
        <taxon>Insulibacter</taxon>
    </lineage>
</organism>
<proteinExistence type="predicted"/>